<dbReference type="GO" id="GO:0008757">
    <property type="term" value="F:S-adenosylmethionine-dependent methyltransferase activity"/>
    <property type="evidence" value="ECO:0007669"/>
    <property type="project" value="TreeGrafter"/>
</dbReference>
<dbReference type="InterPro" id="IPR002935">
    <property type="entry name" value="SAM_O-MeTrfase"/>
</dbReference>
<organism evidence="4 5">
    <name type="scientific">Haploplasma axanthum</name>
    <name type="common">Acholeplasma axanthum</name>
    <dbReference type="NCBI Taxonomy" id="29552"/>
    <lineage>
        <taxon>Bacteria</taxon>
        <taxon>Bacillati</taxon>
        <taxon>Mycoplasmatota</taxon>
        <taxon>Mollicutes</taxon>
        <taxon>Acholeplasmatales</taxon>
        <taxon>Acholeplasmataceae</taxon>
        <taxon>Haploplasma</taxon>
    </lineage>
</organism>
<sequence>MMTKYNKIKEYAIENHVPIISNEGLEFIIDIIKQNNIKKVLEIGSAIGYSAISFAMNDCFVTTIERNDEMYNLAIKNISDLGFNEEIKIIKGDALLIDDIKEEFDLIFIDAAKAQYQKFFEKYQVNLSKNGIIICDNLNFHNLDITKVSRSTRQLITKLENFKNYLKENNDYQTTFYNVGDGMSVSKKRN</sequence>
<dbReference type="EMBL" id="LR215048">
    <property type="protein sequence ID" value="VEU80664.1"/>
    <property type="molecule type" value="Genomic_DNA"/>
</dbReference>
<reference evidence="4 5" key="1">
    <citation type="submission" date="2019-01" db="EMBL/GenBank/DDBJ databases">
        <authorList>
            <consortium name="Pathogen Informatics"/>
        </authorList>
    </citation>
    <scope>NUCLEOTIDE SEQUENCE [LARGE SCALE GENOMIC DNA]</scope>
    <source>
        <strain evidence="4 5">NCTC10138</strain>
    </source>
</reference>
<evidence type="ECO:0000313" key="5">
    <source>
        <dbReference type="Proteomes" id="UP000289841"/>
    </source>
</evidence>
<protein>
    <submittedName>
        <fullName evidence="4">O-methyltransferase</fullName>
    </submittedName>
</protein>
<dbReference type="CDD" id="cd02440">
    <property type="entry name" value="AdoMet_MTases"/>
    <property type="match status" value="1"/>
</dbReference>
<name>A0A449BDX9_HAPAX</name>
<evidence type="ECO:0000256" key="3">
    <source>
        <dbReference type="ARBA" id="ARBA00022691"/>
    </source>
</evidence>
<dbReference type="AlphaFoldDB" id="A0A449BDX9"/>
<gene>
    <name evidence="4" type="ORF">NCTC10138_01044</name>
</gene>
<dbReference type="GO" id="GO:0008171">
    <property type="term" value="F:O-methyltransferase activity"/>
    <property type="evidence" value="ECO:0007669"/>
    <property type="project" value="InterPro"/>
</dbReference>
<keyword evidence="2 4" id="KW-0808">Transferase</keyword>
<dbReference type="PANTHER" id="PTHR10509:SF14">
    <property type="entry name" value="CAFFEOYL-COA O-METHYLTRANSFERASE 3-RELATED"/>
    <property type="match status" value="1"/>
</dbReference>
<dbReference type="InterPro" id="IPR029063">
    <property type="entry name" value="SAM-dependent_MTases_sf"/>
</dbReference>
<evidence type="ECO:0000256" key="2">
    <source>
        <dbReference type="ARBA" id="ARBA00022679"/>
    </source>
</evidence>
<dbReference type="KEGG" id="aaxa:NCTC10138_01044"/>
<keyword evidence="5" id="KW-1185">Reference proteome</keyword>
<dbReference type="Gene3D" id="3.40.50.150">
    <property type="entry name" value="Vaccinia Virus protein VP39"/>
    <property type="match status" value="1"/>
</dbReference>
<keyword evidence="1 4" id="KW-0489">Methyltransferase</keyword>
<proteinExistence type="predicted"/>
<dbReference type="Proteomes" id="UP000289841">
    <property type="component" value="Chromosome"/>
</dbReference>
<evidence type="ECO:0000313" key="4">
    <source>
        <dbReference type="EMBL" id="VEU80664.1"/>
    </source>
</evidence>
<dbReference type="PROSITE" id="PS51682">
    <property type="entry name" value="SAM_OMT_I"/>
    <property type="match status" value="1"/>
</dbReference>
<dbReference type="Pfam" id="PF01596">
    <property type="entry name" value="Methyltransf_3"/>
    <property type="match status" value="1"/>
</dbReference>
<keyword evidence="3" id="KW-0949">S-adenosyl-L-methionine</keyword>
<dbReference type="InterPro" id="IPR050362">
    <property type="entry name" value="Cation-dep_OMT"/>
</dbReference>
<dbReference type="SUPFAM" id="SSF53335">
    <property type="entry name" value="S-adenosyl-L-methionine-dependent methyltransferases"/>
    <property type="match status" value="1"/>
</dbReference>
<accession>A0A449BDX9</accession>
<dbReference type="GO" id="GO:0032259">
    <property type="term" value="P:methylation"/>
    <property type="evidence" value="ECO:0007669"/>
    <property type="project" value="UniProtKB-KW"/>
</dbReference>
<dbReference type="PANTHER" id="PTHR10509">
    <property type="entry name" value="O-METHYLTRANSFERASE-RELATED"/>
    <property type="match status" value="1"/>
</dbReference>
<evidence type="ECO:0000256" key="1">
    <source>
        <dbReference type="ARBA" id="ARBA00022603"/>
    </source>
</evidence>
<dbReference type="STRING" id="1278311.GCA_000428705_00348"/>